<dbReference type="Gene3D" id="3.40.50.300">
    <property type="entry name" value="P-loop containing nucleotide triphosphate hydrolases"/>
    <property type="match status" value="1"/>
</dbReference>
<gene>
    <name evidence="3" type="ORF">ME3_236</name>
</gene>
<dbReference type="GO" id="GO:0005524">
    <property type="term" value="F:ATP binding"/>
    <property type="evidence" value="ECO:0007669"/>
    <property type="project" value="InterPro"/>
</dbReference>
<dbReference type="SMART" id="SM00382">
    <property type="entry name" value="AAA"/>
    <property type="match status" value="1"/>
</dbReference>
<dbReference type="OrthoDB" id="23676at10239"/>
<dbReference type="PANTHER" id="PTHR23070">
    <property type="entry name" value="BCS1 AAA-TYPE ATPASE"/>
    <property type="match status" value="1"/>
</dbReference>
<proteinExistence type="inferred from homology"/>
<feature type="domain" description="AAA+ ATPase" evidence="2">
    <location>
        <begin position="301"/>
        <end position="425"/>
    </location>
</feature>
<dbReference type="GO" id="GO:0016887">
    <property type="term" value="F:ATP hydrolysis activity"/>
    <property type="evidence" value="ECO:0007669"/>
    <property type="project" value="InterPro"/>
</dbReference>
<evidence type="ECO:0000313" key="3">
    <source>
        <dbReference type="EMBL" id="AND75397.1"/>
    </source>
</evidence>
<dbReference type="InterPro" id="IPR027417">
    <property type="entry name" value="P-loop_NTPase"/>
</dbReference>
<dbReference type="EMBL" id="KU935715">
    <property type="protein sequence ID" value="AND75397.1"/>
    <property type="molecule type" value="Genomic_DNA"/>
</dbReference>
<evidence type="ECO:0000256" key="1">
    <source>
        <dbReference type="ARBA" id="ARBA00007448"/>
    </source>
</evidence>
<dbReference type="InterPro" id="IPR003593">
    <property type="entry name" value="AAA+_ATPase"/>
</dbReference>
<accession>A0A172Q0M8</accession>
<dbReference type="InterPro" id="IPR003959">
    <property type="entry name" value="ATPase_AAA_core"/>
</dbReference>
<organism evidence="3 4">
    <name type="scientific">Acinetobacter phage vB_AbaM_ME3</name>
    <dbReference type="NCBI Taxonomy" id="1837876"/>
    <lineage>
        <taxon>Viruses</taxon>
        <taxon>Duplodnaviria</taxon>
        <taxon>Heunggongvirae</taxon>
        <taxon>Uroviricota</taxon>
        <taxon>Caudoviricetes</taxon>
        <taxon>Metrivirus</taxon>
        <taxon>Metrivirus ME3</taxon>
    </lineage>
</organism>
<name>A0A172Q0M8_9CAUD</name>
<reference evidence="4" key="1">
    <citation type="submission" date="2016-03" db="EMBL/GenBank/DDBJ databases">
        <title>Characterization of Acinetobacter baumannii phage vB_AbaM_ME3.</title>
        <authorList>
            <person name="Buttimer C.T.H."/>
            <person name="Elbreki M."/>
            <person name="Coffey A."/>
        </authorList>
    </citation>
    <scope>NUCLEOTIDE SEQUENCE [LARGE SCALE GENOMIC DNA]</scope>
</reference>
<protein>
    <recommendedName>
        <fullName evidence="2">AAA+ ATPase domain-containing protein</fullName>
    </recommendedName>
</protein>
<dbReference type="SMR" id="A0A172Q0M8"/>
<dbReference type="Pfam" id="PF00004">
    <property type="entry name" value="AAA"/>
    <property type="match status" value="1"/>
</dbReference>
<dbReference type="SUPFAM" id="SSF52540">
    <property type="entry name" value="P-loop containing nucleoside triphosphate hydrolases"/>
    <property type="match status" value="1"/>
</dbReference>
<comment type="similarity">
    <text evidence="1">Belongs to the AAA ATPase family. BCS1 subfamily.</text>
</comment>
<evidence type="ECO:0000313" key="4">
    <source>
        <dbReference type="Proteomes" id="UP000225947"/>
    </source>
</evidence>
<dbReference type="InterPro" id="IPR050747">
    <property type="entry name" value="Mitochondrial_chaperone_BCS1"/>
</dbReference>
<evidence type="ECO:0000259" key="2">
    <source>
        <dbReference type="SMART" id="SM00382"/>
    </source>
</evidence>
<dbReference type="Proteomes" id="UP000225947">
    <property type="component" value="Segment"/>
</dbReference>
<keyword evidence="4" id="KW-1185">Reference proteome</keyword>
<sequence>MARVTLRRHRPFQIMSIFRNAFKIVEGVSPTVNNEFGELNSYDRISYVSMYYRTFLRQITASSFNKSIYNTLTGVGPQYNANPRDSYDLQVSYTGKHVYAVSGPNYYHSPDVNPAYTKVPVYNIPMSPPMTSQNNLSPSIVTASFGMQYLVNIQQNSLDKGIPLSTYTYTEITKASFEAILEFAKSKALTVFTHYGEKLQKHYEILMDGGFISIEHTHKVPADYFINNAIMPTTLAEELHPLLELKPKTVEVQWVDRITQSGDLNIKTIPIPRNKTFIEEAYPFLNDINLQDFINGYLESDSAVLLLYGAPGTGKTSLLKQILHYANESCLITYNKDIANMDSLFSHFYDSDERFLIIEDADTYINSRQKDGNEVMKKLLNITDGLTAKKEKKVIFTSNLNNLADVDEALLREGRCYKAIHVDALHKEQAVKVLNRCDRLDLEESLPDRITLANLFALLAGRRENESTELVNTGFGFQQRT</sequence>